<keyword evidence="3" id="KW-1185">Reference proteome</keyword>
<proteinExistence type="predicted"/>
<dbReference type="EMBL" id="CP015217">
    <property type="protein sequence ID" value="AOP33264.1"/>
    <property type="molecule type" value="Genomic_DNA"/>
</dbReference>
<reference evidence="2 3" key="1">
    <citation type="submission" date="2016-04" db="EMBL/GenBank/DDBJ databases">
        <title>Complete genome seqeunce of Leptospira alstonii serovar Room22.</title>
        <authorList>
            <person name="Nally J.E."/>
            <person name="Bayles D.O."/>
            <person name="Hurley D."/>
            <person name="Fanning S."/>
            <person name="McMahon B.J."/>
            <person name="Arent Z."/>
        </authorList>
    </citation>
    <scope>NUCLEOTIDE SEQUENCE [LARGE SCALE GENOMIC DNA]</scope>
    <source>
        <strain evidence="2 3">GWTS #1</strain>
    </source>
</reference>
<keyword evidence="1" id="KW-1133">Transmembrane helix</keyword>
<name>A0A1D7UUQ1_9LEPT</name>
<evidence type="ECO:0000256" key="1">
    <source>
        <dbReference type="SAM" id="Phobius"/>
    </source>
</evidence>
<accession>A0A1D7UUQ1</accession>
<protein>
    <submittedName>
        <fullName evidence="2">Uncharacterized protein</fullName>
    </submittedName>
</protein>
<dbReference type="AlphaFoldDB" id="A0A1D7UUQ1"/>
<evidence type="ECO:0000313" key="2">
    <source>
        <dbReference type="EMBL" id="AOP33264.1"/>
    </source>
</evidence>
<sequence>MVDDLKSGETVYDNELGIVNAKEFELFLKENRKSKEIDSLFLKTIGRILPGRPTRDDILEWVIALIVVAIFLFFKNYFFK</sequence>
<evidence type="ECO:0000313" key="3">
    <source>
        <dbReference type="Proteomes" id="UP000094197"/>
    </source>
</evidence>
<keyword evidence="1" id="KW-0472">Membrane</keyword>
<gene>
    <name evidence="2" type="ORF">A0128_05015</name>
</gene>
<feature type="transmembrane region" description="Helical" evidence="1">
    <location>
        <begin position="58"/>
        <end position="78"/>
    </location>
</feature>
<keyword evidence="1" id="KW-0812">Transmembrane</keyword>
<dbReference type="KEGG" id="laj:A0128_05015"/>
<organism evidence="2 3">
    <name type="scientific">Leptospira tipperaryensis</name>
    <dbReference type="NCBI Taxonomy" id="2564040"/>
    <lineage>
        <taxon>Bacteria</taxon>
        <taxon>Pseudomonadati</taxon>
        <taxon>Spirochaetota</taxon>
        <taxon>Spirochaetia</taxon>
        <taxon>Leptospirales</taxon>
        <taxon>Leptospiraceae</taxon>
        <taxon>Leptospira</taxon>
    </lineage>
</organism>
<dbReference type="Proteomes" id="UP000094197">
    <property type="component" value="Chromosome 1"/>
</dbReference>